<dbReference type="FunFam" id="2.60.40.2440:FF:000001">
    <property type="entry name" value="Protein phosphatase 1 regulatory subunit 3C"/>
    <property type="match status" value="1"/>
</dbReference>
<name>A0A8T0BH54_SILME</name>
<dbReference type="PANTHER" id="PTHR12307">
    <property type="entry name" value="PROTEIN PHOSPHATASE 1 REGULATORY SUBUNIT"/>
    <property type="match status" value="1"/>
</dbReference>
<feature type="region of interest" description="Disordered" evidence="4">
    <location>
        <begin position="30"/>
        <end position="49"/>
    </location>
</feature>
<evidence type="ECO:0000256" key="1">
    <source>
        <dbReference type="ARBA" id="ARBA00022600"/>
    </source>
</evidence>
<dbReference type="InterPro" id="IPR017434">
    <property type="entry name" value="Pase-1_reg-su_3B/C/D_met"/>
</dbReference>
<evidence type="ECO:0000256" key="4">
    <source>
        <dbReference type="SAM" id="MobiDB-lite"/>
    </source>
</evidence>
<gene>
    <name evidence="6" type="ORF">HF521_021918</name>
</gene>
<evidence type="ECO:0000313" key="6">
    <source>
        <dbReference type="EMBL" id="KAF7704846.1"/>
    </source>
</evidence>
<keyword evidence="1 3" id="KW-0321">Glycogen metabolism</keyword>
<evidence type="ECO:0000259" key="5">
    <source>
        <dbReference type="PROSITE" id="PS51159"/>
    </source>
</evidence>
<dbReference type="GO" id="GO:0000164">
    <property type="term" value="C:protein phosphatase type 1 complex"/>
    <property type="evidence" value="ECO:0007669"/>
    <property type="project" value="TreeGrafter"/>
</dbReference>
<accession>A0A8T0BH54</accession>
<dbReference type="Proteomes" id="UP000606274">
    <property type="component" value="Unassembled WGS sequence"/>
</dbReference>
<reference evidence="6" key="1">
    <citation type="submission" date="2020-08" db="EMBL/GenBank/DDBJ databases">
        <title>Chromosome-level assembly of Southern catfish (Silurus meridionalis) provides insights into visual adaptation to the nocturnal and benthic lifestyles.</title>
        <authorList>
            <person name="Zhang Y."/>
            <person name="Wang D."/>
            <person name="Peng Z."/>
        </authorList>
    </citation>
    <scope>NUCLEOTIDE SEQUENCE</scope>
    <source>
        <strain evidence="6">SWU-2019-XX</strain>
        <tissue evidence="6">Muscle</tissue>
    </source>
</reference>
<dbReference type="EMBL" id="JABFDY010000008">
    <property type="protein sequence ID" value="KAF7704846.1"/>
    <property type="molecule type" value="Genomic_DNA"/>
</dbReference>
<dbReference type="InterPro" id="IPR050782">
    <property type="entry name" value="PP1_regulatory_subunit_3"/>
</dbReference>
<keyword evidence="7" id="KW-1185">Reference proteome</keyword>
<evidence type="ECO:0000313" key="7">
    <source>
        <dbReference type="Proteomes" id="UP000606274"/>
    </source>
</evidence>
<evidence type="ECO:0000256" key="3">
    <source>
        <dbReference type="PIRNR" id="PIRNR038207"/>
    </source>
</evidence>
<dbReference type="Pfam" id="PF03370">
    <property type="entry name" value="CBM_21"/>
    <property type="match status" value="1"/>
</dbReference>
<organism evidence="6 7">
    <name type="scientific">Silurus meridionalis</name>
    <name type="common">Southern catfish</name>
    <name type="synonym">Silurus soldatovi meridionalis</name>
    <dbReference type="NCBI Taxonomy" id="175797"/>
    <lineage>
        <taxon>Eukaryota</taxon>
        <taxon>Metazoa</taxon>
        <taxon>Chordata</taxon>
        <taxon>Craniata</taxon>
        <taxon>Vertebrata</taxon>
        <taxon>Euteleostomi</taxon>
        <taxon>Actinopterygii</taxon>
        <taxon>Neopterygii</taxon>
        <taxon>Teleostei</taxon>
        <taxon>Ostariophysi</taxon>
        <taxon>Siluriformes</taxon>
        <taxon>Siluridae</taxon>
        <taxon>Silurus</taxon>
    </lineage>
</organism>
<keyword evidence="2 3" id="KW-0119">Carbohydrate metabolism</keyword>
<dbReference type="Gene3D" id="2.60.40.2440">
    <property type="entry name" value="Carbohydrate binding type-21 domain"/>
    <property type="match status" value="1"/>
</dbReference>
<dbReference type="GO" id="GO:2001069">
    <property type="term" value="F:glycogen binding"/>
    <property type="evidence" value="ECO:0007669"/>
    <property type="project" value="TreeGrafter"/>
</dbReference>
<dbReference type="InterPro" id="IPR038175">
    <property type="entry name" value="CBM21_dom_sf"/>
</dbReference>
<dbReference type="PIRSF" id="PIRSF038207">
    <property type="entry name" value="PP1_GT_animal"/>
    <property type="match status" value="1"/>
</dbReference>
<dbReference type="GO" id="GO:0005979">
    <property type="term" value="P:regulation of glycogen biosynthetic process"/>
    <property type="evidence" value="ECO:0007669"/>
    <property type="project" value="TreeGrafter"/>
</dbReference>
<dbReference type="GO" id="GO:0008157">
    <property type="term" value="F:protein phosphatase 1 binding"/>
    <property type="evidence" value="ECO:0007669"/>
    <property type="project" value="TreeGrafter"/>
</dbReference>
<dbReference type="GO" id="GO:0005977">
    <property type="term" value="P:glycogen metabolic process"/>
    <property type="evidence" value="ECO:0007669"/>
    <property type="project" value="UniProtKB-KW"/>
</dbReference>
<dbReference type="AlphaFoldDB" id="A0A8T0BH54"/>
<proteinExistence type="predicted"/>
<feature type="domain" description="CBM21" evidence="5">
    <location>
        <begin position="120"/>
        <end position="228"/>
    </location>
</feature>
<protein>
    <recommendedName>
        <fullName evidence="3">Protein phosphatase 1 regulatory subunit</fullName>
    </recommendedName>
</protein>
<comment type="caution">
    <text evidence="6">The sequence shown here is derived from an EMBL/GenBank/DDBJ whole genome shotgun (WGS) entry which is preliminary data.</text>
</comment>
<dbReference type="PANTHER" id="PTHR12307:SF15">
    <property type="entry name" value="PROTEIN PHOSPHATASE 1 REGULATORY SUBUNIT 3C"/>
    <property type="match status" value="1"/>
</dbReference>
<dbReference type="PROSITE" id="PS51159">
    <property type="entry name" value="CBM21"/>
    <property type="match status" value="1"/>
</dbReference>
<evidence type="ECO:0000256" key="2">
    <source>
        <dbReference type="ARBA" id="ARBA00023277"/>
    </source>
</evidence>
<dbReference type="InterPro" id="IPR005036">
    <property type="entry name" value="CBM21_dom"/>
</dbReference>
<sequence length="284" mass="32426">MILSPGFLSSYQDYRTRNLNHCKPVRSCINSKNTHNSHNAGPNTPRHAWQLPEPKAKKKVVFADSKGMSLTAVRIFSPCENKIPESPLQSHSLKLGGSLNTTQSRILEFRQPASDYLDFRNRLMKNSVCLESCTLQGHTLTGTVKVRNLSYEKSVCVRITFDSWKSYREVACTFMNDVCGCRDTDTFFFMVEIPARVPPQDSVEFCVSFTSDGKTHWDNNNGKNYSLVAKHDENKENADKTDLFDQFRRQRKCDRISNEWKSWTTAIGAPTGDTLTQQTLFFQI</sequence>
<feature type="compositionally biased region" description="Polar residues" evidence="4">
    <location>
        <begin position="30"/>
        <end position="42"/>
    </location>
</feature>